<dbReference type="EMBL" id="CAFBLN010000002">
    <property type="protein sequence ID" value="CAB4859459.1"/>
    <property type="molecule type" value="Genomic_DNA"/>
</dbReference>
<dbReference type="AlphaFoldDB" id="A0A6J7CTM3"/>
<accession>A0A6J7CTM3</accession>
<evidence type="ECO:0000313" key="1">
    <source>
        <dbReference type="EMBL" id="CAB4859459.1"/>
    </source>
</evidence>
<reference evidence="1" key="1">
    <citation type="submission" date="2020-05" db="EMBL/GenBank/DDBJ databases">
        <authorList>
            <person name="Chiriac C."/>
            <person name="Salcher M."/>
            <person name="Ghai R."/>
            <person name="Kavagutti S V."/>
        </authorList>
    </citation>
    <scope>NUCLEOTIDE SEQUENCE</scope>
</reference>
<protein>
    <submittedName>
        <fullName evidence="1">Unannotated protein</fullName>
    </submittedName>
</protein>
<name>A0A6J7CTM3_9ZZZZ</name>
<gene>
    <name evidence="1" type="ORF">UFOPK3381_00169</name>
</gene>
<proteinExistence type="predicted"/>
<organism evidence="1">
    <name type="scientific">freshwater metagenome</name>
    <dbReference type="NCBI Taxonomy" id="449393"/>
    <lineage>
        <taxon>unclassified sequences</taxon>
        <taxon>metagenomes</taxon>
        <taxon>ecological metagenomes</taxon>
    </lineage>
</organism>
<sequence length="84" mass="8950">MHRSDDGDLEFGKARDGVLHPSDISIERLTLLGGRSVGAANNKVAAHLLEIEAHCEVRPPGRDDEDADVIIAGHFGGSARQVLP</sequence>